<sequence length="94" mass="10819">MINKVHSAFVNLNGNLDIRYGVEMFEGLVTSEYERGKHRGLHISAVNDKFTTPVFFNACGWVDIGYKFALSILEKFGLQVELKKEHNTWVKKEN</sequence>
<name>A0A0F9RAW7_9ZZZZ</name>
<accession>A0A0F9RAW7</accession>
<dbReference type="EMBL" id="LAZR01003807">
    <property type="protein sequence ID" value="KKN14513.1"/>
    <property type="molecule type" value="Genomic_DNA"/>
</dbReference>
<dbReference type="AlphaFoldDB" id="A0A0F9RAW7"/>
<gene>
    <name evidence="1" type="ORF">LCGC14_0995160</name>
</gene>
<proteinExistence type="predicted"/>
<protein>
    <submittedName>
        <fullName evidence="1">Uncharacterized protein</fullName>
    </submittedName>
</protein>
<comment type="caution">
    <text evidence="1">The sequence shown here is derived from an EMBL/GenBank/DDBJ whole genome shotgun (WGS) entry which is preliminary data.</text>
</comment>
<organism evidence="1">
    <name type="scientific">marine sediment metagenome</name>
    <dbReference type="NCBI Taxonomy" id="412755"/>
    <lineage>
        <taxon>unclassified sequences</taxon>
        <taxon>metagenomes</taxon>
        <taxon>ecological metagenomes</taxon>
    </lineage>
</organism>
<evidence type="ECO:0000313" key="1">
    <source>
        <dbReference type="EMBL" id="KKN14513.1"/>
    </source>
</evidence>
<reference evidence="1" key="1">
    <citation type="journal article" date="2015" name="Nature">
        <title>Complex archaea that bridge the gap between prokaryotes and eukaryotes.</title>
        <authorList>
            <person name="Spang A."/>
            <person name="Saw J.H."/>
            <person name="Jorgensen S.L."/>
            <person name="Zaremba-Niedzwiedzka K."/>
            <person name="Martijn J."/>
            <person name="Lind A.E."/>
            <person name="van Eijk R."/>
            <person name="Schleper C."/>
            <person name="Guy L."/>
            <person name="Ettema T.J."/>
        </authorList>
    </citation>
    <scope>NUCLEOTIDE SEQUENCE</scope>
</reference>